<feature type="region of interest" description="Disordered" evidence="1">
    <location>
        <begin position="1"/>
        <end position="30"/>
    </location>
</feature>
<dbReference type="Proteomes" id="UP000181951">
    <property type="component" value="Unassembled WGS sequence"/>
</dbReference>
<organism evidence="2 3">
    <name type="scientific">Actinacidiphila rubida</name>
    <dbReference type="NCBI Taxonomy" id="310780"/>
    <lineage>
        <taxon>Bacteria</taxon>
        <taxon>Bacillati</taxon>
        <taxon>Actinomycetota</taxon>
        <taxon>Actinomycetes</taxon>
        <taxon>Kitasatosporales</taxon>
        <taxon>Streptomycetaceae</taxon>
        <taxon>Actinacidiphila</taxon>
    </lineage>
</organism>
<keyword evidence="3" id="KW-1185">Reference proteome</keyword>
<reference evidence="2 3" key="1">
    <citation type="submission" date="2016-10" db="EMBL/GenBank/DDBJ databases">
        <authorList>
            <person name="de Groot N.N."/>
        </authorList>
    </citation>
    <scope>NUCLEOTIDE SEQUENCE [LARGE SCALE GENOMIC DNA]</scope>
    <source>
        <strain evidence="2 3">CGMCC 4.2026</strain>
    </source>
</reference>
<evidence type="ECO:0000313" key="2">
    <source>
        <dbReference type="EMBL" id="SEN54073.1"/>
    </source>
</evidence>
<gene>
    <name evidence="2" type="ORF">SAMN05216267_1006182</name>
</gene>
<evidence type="ECO:0000313" key="3">
    <source>
        <dbReference type="Proteomes" id="UP000181951"/>
    </source>
</evidence>
<sequence length="30" mass="3287">MVAPPPARGESRTGGANRGPEGYLRKPMFW</sequence>
<proteinExistence type="predicted"/>
<name>A0A1H8HCU4_9ACTN</name>
<evidence type="ECO:0000256" key="1">
    <source>
        <dbReference type="SAM" id="MobiDB-lite"/>
    </source>
</evidence>
<accession>A0A1H8HCU4</accession>
<protein>
    <submittedName>
        <fullName evidence="2">Uncharacterized protein</fullName>
    </submittedName>
</protein>
<dbReference type="EMBL" id="FODD01000006">
    <property type="protein sequence ID" value="SEN54073.1"/>
    <property type="molecule type" value="Genomic_DNA"/>
</dbReference>
<dbReference type="AlphaFoldDB" id="A0A1H8HCU4"/>